<dbReference type="AlphaFoldDB" id="A0A507FEU3"/>
<keyword evidence="6" id="KW-1185">Reference proteome</keyword>
<evidence type="ECO:0000256" key="3">
    <source>
        <dbReference type="SAM" id="MobiDB-lite"/>
    </source>
</evidence>
<dbReference type="InterPro" id="IPR000504">
    <property type="entry name" value="RRM_dom"/>
</dbReference>
<feature type="region of interest" description="Disordered" evidence="3">
    <location>
        <begin position="1"/>
        <end position="102"/>
    </location>
</feature>
<dbReference type="SMART" id="SM00360">
    <property type="entry name" value="RRM"/>
    <property type="match status" value="1"/>
</dbReference>
<dbReference type="PROSITE" id="PS50102">
    <property type="entry name" value="RRM"/>
    <property type="match status" value="1"/>
</dbReference>
<organism evidence="5 6">
    <name type="scientific">Chytriomyces confervae</name>
    <dbReference type="NCBI Taxonomy" id="246404"/>
    <lineage>
        <taxon>Eukaryota</taxon>
        <taxon>Fungi</taxon>
        <taxon>Fungi incertae sedis</taxon>
        <taxon>Chytridiomycota</taxon>
        <taxon>Chytridiomycota incertae sedis</taxon>
        <taxon>Chytridiomycetes</taxon>
        <taxon>Chytridiales</taxon>
        <taxon>Chytriomycetaceae</taxon>
        <taxon>Chytriomyces</taxon>
    </lineage>
</organism>
<feature type="compositionally biased region" description="Polar residues" evidence="3">
    <location>
        <begin position="255"/>
        <end position="269"/>
    </location>
</feature>
<dbReference type="STRING" id="246404.A0A507FEU3"/>
<evidence type="ECO:0000313" key="6">
    <source>
        <dbReference type="Proteomes" id="UP000320333"/>
    </source>
</evidence>
<feature type="compositionally biased region" description="Low complexity" evidence="3">
    <location>
        <begin position="74"/>
        <end position="85"/>
    </location>
</feature>
<dbReference type="Pfam" id="PF00076">
    <property type="entry name" value="RRM_1"/>
    <property type="match status" value="1"/>
</dbReference>
<feature type="domain" description="RRM" evidence="4">
    <location>
        <begin position="134"/>
        <end position="210"/>
    </location>
</feature>
<dbReference type="Gene3D" id="3.30.70.330">
    <property type="match status" value="1"/>
</dbReference>
<dbReference type="GO" id="GO:0005634">
    <property type="term" value="C:nucleus"/>
    <property type="evidence" value="ECO:0007669"/>
    <property type="project" value="TreeGrafter"/>
</dbReference>
<sequence length="284" mass="30090">MDVSFERQQPREREAGRWKRGGGNSGQRSAPYSNQNHRRLNPDEPWRHDKYDGPDVDLRAKIGQSSSSGGAGGRRAANNNNSNSRIADRLGPAMTSNPARAYVRPSVSVGRVAASVEPTSSARAPPTPSETEGFTVRVRNLDPNASAADVQATFADLGAIIKSSVSYDAATVTNTAEIVFKEKKSVLVAIDTYDGVIADGRTLKIEEVAPRGVQIIGRSAITPVTATQQVPVSVLKTANGAVVVGGMYSDRVGASSNSNGAQFDSQSSVARKVPITERLGGRSR</sequence>
<comment type="caution">
    <text evidence="5">The sequence shown here is derived from an EMBL/GenBank/DDBJ whole genome shotgun (WGS) entry which is preliminary data.</text>
</comment>
<feature type="compositionally biased region" description="Basic and acidic residues" evidence="3">
    <location>
        <begin position="1"/>
        <end position="17"/>
    </location>
</feature>
<dbReference type="OrthoDB" id="346839at2759"/>
<keyword evidence="1 2" id="KW-0694">RNA-binding</keyword>
<accession>A0A507FEU3</accession>
<gene>
    <name evidence="5" type="ORF">CcCBS67573_g03840</name>
</gene>
<name>A0A507FEU3_9FUNG</name>
<dbReference type="Proteomes" id="UP000320333">
    <property type="component" value="Unassembled WGS sequence"/>
</dbReference>
<dbReference type="InterPro" id="IPR051229">
    <property type="entry name" value="ALYREF_mRNA_export"/>
</dbReference>
<dbReference type="GO" id="GO:0006406">
    <property type="term" value="P:mRNA export from nucleus"/>
    <property type="evidence" value="ECO:0007669"/>
    <property type="project" value="TreeGrafter"/>
</dbReference>
<dbReference type="EMBL" id="QEAP01000104">
    <property type="protein sequence ID" value="TPX74869.1"/>
    <property type="molecule type" value="Genomic_DNA"/>
</dbReference>
<feature type="region of interest" description="Disordered" evidence="3">
    <location>
        <begin position="255"/>
        <end position="284"/>
    </location>
</feature>
<protein>
    <recommendedName>
        <fullName evidence="4">RRM domain-containing protein</fullName>
    </recommendedName>
</protein>
<dbReference type="PANTHER" id="PTHR19965">
    <property type="entry name" value="RNA AND EXPORT FACTOR BINDING PROTEIN"/>
    <property type="match status" value="1"/>
</dbReference>
<evidence type="ECO:0000259" key="4">
    <source>
        <dbReference type="PROSITE" id="PS50102"/>
    </source>
</evidence>
<feature type="compositionally biased region" description="Basic and acidic residues" evidence="3">
    <location>
        <begin position="40"/>
        <end position="60"/>
    </location>
</feature>
<evidence type="ECO:0000256" key="2">
    <source>
        <dbReference type="PROSITE-ProRule" id="PRU00176"/>
    </source>
</evidence>
<reference evidence="5 6" key="1">
    <citation type="journal article" date="2019" name="Sci. Rep.">
        <title>Comparative genomics of chytrid fungi reveal insights into the obligate biotrophic and pathogenic lifestyle of Synchytrium endobioticum.</title>
        <authorList>
            <person name="van de Vossenberg B.T.L.H."/>
            <person name="Warris S."/>
            <person name="Nguyen H.D.T."/>
            <person name="van Gent-Pelzer M.P.E."/>
            <person name="Joly D.L."/>
            <person name="van de Geest H.C."/>
            <person name="Bonants P.J.M."/>
            <person name="Smith D.S."/>
            <person name="Levesque C.A."/>
            <person name="van der Lee T.A.J."/>
        </authorList>
    </citation>
    <scope>NUCLEOTIDE SEQUENCE [LARGE SCALE GENOMIC DNA]</scope>
    <source>
        <strain evidence="5 6">CBS 675.73</strain>
    </source>
</reference>
<evidence type="ECO:0000256" key="1">
    <source>
        <dbReference type="ARBA" id="ARBA00022884"/>
    </source>
</evidence>
<proteinExistence type="predicted"/>
<dbReference type="SUPFAM" id="SSF54928">
    <property type="entry name" value="RNA-binding domain, RBD"/>
    <property type="match status" value="1"/>
</dbReference>
<dbReference type="PANTHER" id="PTHR19965:SF82">
    <property type="entry name" value="THO COMPLEX SUBUNIT 4"/>
    <property type="match status" value="1"/>
</dbReference>
<feature type="compositionally biased region" description="Polar residues" evidence="3">
    <location>
        <begin position="26"/>
        <end position="35"/>
    </location>
</feature>
<dbReference type="GO" id="GO:0003729">
    <property type="term" value="F:mRNA binding"/>
    <property type="evidence" value="ECO:0007669"/>
    <property type="project" value="TreeGrafter"/>
</dbReference>
<evidence type="ECO:0000313" key="5">
    <source>
        <dbReference type="EMBL" id="TPX74869.1"/>
    </source>
</evidence>
<dbReference type="InterPro" id="IPR012677">
    <property type="entry name" value="Nucleotide-bd_a/b_plait_sf"/>
</dbReference>
<dbReference type="InterPro" id="IPR035979">
    <property type="entry name" value="RBD_domain_sf"/>
</dbReference>